<sequence length="86" mass="10057">MNLPFLRFGHSADFSASAKQTLRVLDIRFFKHHATAQSAMSVARLFHVIPSTLLADGVVRHRAPQDAIWRKRRFLDHRRRLAFSFR</sequence>
<evidence type="ECO:0000313" key="2">
    <source>
        <dbReference type="Proteomes" id="UP000199236"/>
    </source>
</evidence>
<name>A0A1I5DI79_9HYPH</name>
<reference evidence="1 2" key="1">
    <citation type="submission" date="2016-10" db="EMBL/GenBank/DDBJ databases">
        <authorList>
            <person name="de Groot N.N."/>
        </authorList>
    </citation>
    <scope>NUCLEOTIDE SEQUENCE [LARGE SCALE GENOMIC DNA]</scope>
    <source>
        <strain evidence="1 2">CGMCC 1.9157</strain>
    </source>
</reference>
<proteinExistence type="predicted"/>
<evidence type="ECO:0000313" key="1">
    <source>
        <dbReference type="EMBL" id="SFN98870.1"/>
    </source>
</evidence>
<dbReference type="EMBL" id="FOVR01000002">
    <property type="protein sequence ID" value="SFN98870.1"/>
    <property type="molecule type" value="Genomic_DNA"/>
</dbReference>
<dbReference type="STRING" id="655353.SAMN04488056_102613"/>
<accession>A0A1I5DI79</accession>
<dbReference type="AlphaFoldDB" id="A0A1I5DI79"/>
<keyword evidence="2" id="KW-1185">Reference proteome</keyword>
<dbReference type="Proteomes" id="UP000199236">
    <property type="component" value="Unassembled WGS sequence"/>
</dbReference>
<protein>
    <submittedName>
        <fullName evidence="1">Uncharacterized protein</fullName>
    </submittedName>
</protein>
<organism evidence="1 2">
    <name type="scientific">Cohaesibacter marisflavi</name>
    <dbReference type="NCBI Taxonomy" id="655353"/>
    <lineage>
        <taxon>Bacteria</taxon>
        <taxon>Pseudomonadati</taxon>
        <taxon>Pseudomonadota</taxon>
        <taxon>Alphaproteobacteria</taxon>
        <taxon>Hyphomicrobiales</taxon>
        <taxon>Cohaesibacteraceae</taxon>
    </lineage>
</organism>
<gene>
    <name evidence="1" type="ORF">SAMN04488056_102613</name>
</gene>